<dbReference type="Proteomes" id="UP001291309">
    <property type="component" value="Unassembled WGS sequence"/>
</dbReference>
<evidence type="ECO:0000313" key="6">
    <source>
        <dbReference type="EMBL" id="MDY7225568.1"/>
    </source>
</evidence>
<dbReference type="Gene3D" id="1.10.10.60">
    <property type="entry name" value="Homeodomain-like"/>
    <property type="match status" value="1"/>
</dbReference>
<dbReference type="Pfam" id="PF00440">
    <property type="entry name" value="TetR_N"/>
    <property type="match status" value="1"/>
</dbReference>
<gene>
    <name evidence="6" type="ORF">SYV04_04205</name>
</gene>
<reference evidence="6 7" key="1">
    <citation type="submission" date="2023-12" db="EMBL/GenBank/DDBJ databases">
        <title>the genome sequence of Hyalangium sp. s54d21.</title>
        <authorList>
            <person name="Zhang X."/>
        </authorList>
    </citation>
    <scope>NUCLEOTIDE SEQUENCE [LARGE SCALE GENOMIC DNA]</scope>
    <source>
        <strain evidence="7">s54d21</strain>
    </source>
</reference>
<keyword evidence="2 4" id="KW-0238">DNA-binding</keyword>
<keyword evidence="3" id="KW-0804">Transcription</keyword>
<dbReference type="SUPFAM" id="SSF48498">
    <property type="entry name" value="Tetracyclin repressor-like, C-terminal domain"/>
    <property type="match status" value="1"/>
</dbReference>
<dbReference type="InterPro" id="IPR009057">
    <property type="entry name" value="Homeodomain-like_sf"/>
</dbReference>
<feature type="DNA-binding region" description="H-T-H motif" evidence="4">
    <location>
        <begin position="29"/>
        <end position="48"/>
    </location>
</feature>
<proteinExistence type="predicted"/>
<dbReference type="InterPro" id="IPR036271">
    <property type="entry name" value="Tet_transcr_reg_TetR-rel_C_sf"/>
</dbReference>
<evidence type="ECO:0000256" key="2">
    <source>
        <dbReference type="ARBA" id="ARBA00023125"/>
    </source>
</evidence>
<dbReference type="PROSITE" id="PS50977">
    <property type="entry name" value="HTH_TETR_2"/>
    <property type="match status" value="1"/>
</dbReference>
<evidence type="ECO:0000259" key="5">
    <source>
        <dbReference type="PROSITE" id="PS50977"/>
    </source>
</evidence>
<dbReference type="PANTHER" id="PTHR47506:SF10">
    <property type="entry name" value="TRANSCRIPTIONAL REGULATORY PROTEIN"/>
    <property type="match status" value="1"/>
</dbReference>
<dbReference type="Gene3D" id="1.10.357.10">
    <property type="entry name" value="Tetracycline Repressor, domain 2"/>
    <property type="match status" value="1"/>
</dbReference>
<dbReference type="EMBL" id="JAXIVS010000001">
    <property type="protein sequence ID" value="MDY7225568.1"/>
    <property type="molecule type" value="Genomic_DNA"/>
</dbReference>
<sequence length="194" mass="21295">MARSKEFDRDEAVKRAMAVFWEKGYEATSTDDLLRAMGIGRQSMYDTFGDKHRLYLEALQRYQTDGQIELFERFRASASPLAELREFLVAISNGSPAERMRGCLAVNAATEFGRVDPEVAMLIDAGTTHCEAVFARVVQEAKKKGEVGSAVDERAAARFIHSTIRGLRVSAKAGASREALRDIASFAIAGLKGA</sequence>
<evidence type="ECO:0000313" key="7">
    <source>
        <dbReference type="Proteomes" id="UP001291309"/>
    </source>
</evidence>
<evidence type="ECO:0000256" key="3">
    <source>
        <dbReference type="ARBA" id="ARBA00023163"/>
    </source>
</evidence>
<evidence type="ECO:0000256" key="4">
    <source>
        <dbReference type="PROSITE-ProRule" id="PRU00335"/>
    </source>
</evidence>
<protein>
    <submittedName>
        <fullName evidence="6">TetR/AcrR family transcriptional regulator</fullName>
    </submittedName>
</protein>
<dbReference type="RefSeq" id="WP_321544275.1">
    <property type="nucleotide sequence ID" value="NZ_JAXIVS010000001.1"/>
</dbReference>
<keyword evidence="7" id="KW-1185">Reference proteome</keyword>
<feature type="domain" description="HTH tetR-type" evidence="5">
    <location>
        <begin position="6"/>
        <end position="66"/>
    </location>
</feature>
<organism evidence="6 7">
    <name type="scientific">Hyalangium rubrum</name>
    <dbReference type="NCBI Taxonomy" id="3103134"/>
    <lineage>
        <taxon>Bacteria</taxon>
        <taxon>Pseudomonadati</taxon>
        <taxon>Myxococcota</taxon>
        <taxon>Myxococcia</taxon>
        <taxon>Myxococcales</taxon>
        <taxon>Cystobacterineae</taxon>
        <taxon>Archangiaceae</taxon>
        <taxon>Hyalangium</taxon>
    </lineage>
</organism>
<name>A0ABU5GYI8_9BACT</name>
<dbReference type="PANTHER" id="PTHR47506">
    <property type="entry name" value="TRANSCRIPTIONAL REGULATORY PROTEIN"/>
    <property type="match status" value="1"/>
</dbReference>
<evidence type="ECO:0000256" key="1">
    <source>
        <dbReference type="ARBA" id="ARBA00023015"/>
    </source>
</evidence>
<dbReference type="SUPFAM" id="SSF46689">
    <property type="entry name" value="Homeodomain-like"/>
    <property type="match status" value="1"/>
</dbReference>
<comment type="caution">
    <text evidence="6">The sequence shown here is derived from an EMBL/GenBank/DDBJ whole genome shotgun (WGS) entry which is preliminary data.</text>
</comment>
<keyword evidence="1" id="KW-0805">Transcription regulation</keyword>
<dbReference type="InterPro" id="IPR011075">
    <property type="entry name" value="TetR_C"/>
</dbReference>
<accession>A0ABU5GYI8</accession>
<dbReference type="InterPro" id="IPR001647">
    <property type="entry name" value="HTH_TetR"/>
</dbReference>
<dbReference type="Pfam" id="PF16925">
    <property type="entry name" value="TetR_C_13"/>
    <property type="match status" value="1"/>
</dbReference>